<protein>
    <submittedName>
        <fullName evidence="1">Uncharacterized protein</fullName>
    </submittedName>
</protein>
<dbReference type="RefSeq" id="WP_214093885.1">
    <property type="nucleotide sequence ID" value="NZ_JAHCLR010000034.1"/>
</dbReference>
<sequence>MVTTSVLAITSACAAEAAPPEFPNVDSYAPVDPNTLMHMDKSWNSIVFYPASKHYSCSYLISGVGVTEQNRFLSCEGDIPGASDAPTEGASGAGCSLVKALSGSIIREAMQQCMPYQGSNIDIPGHELRPGQKVTYGPVTCVQDQGDRTACINGDHGFVISPEKTWAF</sequence>
<name>A0ABS5RPY7_9MYCO</name>
<comment type="caution">
    <text evidence="1">The sequence shown here is derived from an EMBL/GenBank/DDBJ whole genome shotgun (WGS) entry which is preliminary data.</text>
</comment>
<keyword evidence="2" id="KW-1185">Reference proteome</keyword>
<proteinExistence type="predicted"/>
<reference evidence="1 2" key="1">
    <citation type="submission" date="2021-05" db="EMBL/GenBank/DDBJ databases">
        <title>Mycobacterium acidophilum sp. nov., an extremely acid-tolerant member of the genus Mycobacterium.</title>
        <authorList>
            <person name="Xia J."/>
        </authorList>
    </citation>
    <scope>NUCLEOTIDE SEQUENCE [LARGE SCALE GENOMIC DNA]</scope>
    <source>
        <strain evidence="1 2">M1</strain>
    </source>
</reference>
<dbReference type="EMBL" id="JAHCLR010000034">
    <property type="protein sequence ID" value="MBS9535024.1"/>
    <property type="molecule type" value="Genomic_DNA"/>
</dbReference>
<gene>
    <name evidence="1" type="ORF">KIH27_15650</name>
</gene>
<evidence type="ECO:0000313" key="2">
    <source>
        <dbReference type="Proteomes" id="UP001519535"/>
    </source>
</evidence>
<accession>A0ABS5RPY7</accession>
<organism evidence="1 2">
    <name type="scientific">Mycolicibacter acidiphilus</name>
    <dbReference type="NCBI Taxonomy" id="2835306"/>
    <lineage>
        <taxon>Bacteria</taxon>
        <taxon>Bacillati</taxon>
        <taxon>Actinomycetota</taxon>
        <taxon>Actinomycetes</taxon>
        <taxon>Mycobacteriales</taxon>
        <taxon>Mycobacteriaceae</taxon>
        <taxon>Mycolicibacter</taxon>
    </lineage>
</organism>
<dbReference type="Proteomes" id="UP001519535">
    <property type="component" value="Unassembled WGS sequence"/>
</dbReference>
<evidence type="ECO:0000313" key="1">
    <source>
        <dbReference type="EMBL" id="MBS9535024.1"/>
    </source>
</evidence>